<comment type="caution">
    <text evidence="1">The sequence shown here is derived from an EMBL/GenBank/DDBJ whole genome shotgun (WGS) entry which is preliminary data.</text>
</comment>
<organism evidence="1 2">
    <name type="scientific">Sphingomonas humi</name>
    <dbReference type="NCBI Taxonomy" id="335630"/>
    <lineage>
        <taxon>Bacteria</taxon>
        <taxon>Pseudomonadati</taxon>
        <taxon>Pseudomonadota</taxon>
        <taxon>Alphaproteobacteria</taxon>
        <taxon>Sphingomonadales</taxon>
        <taxon>Sphingomonadaceae</taxon>
        <taxon>Sphingomonas</taxon>
    </lineage>
</organism>
<evidence type="ECO:0000313" key="2">
    <source>
        <dbReference type="Proteomes" id="UP001501310"/>
    </source>
</evidence>
<dbReference type="Proteomes" id="UP001501310">
    <property type="component" value="Unassembled WGS sequence"/>
</dbReference>
<sequence>MAERLAALGLKDHRPEGEARRGCGTSLGGGGCCGTPERLDPPLLRQWRVRFILAVKFAEHPCSANAGAAMAKLTYDKPSDVVAEEGRVLVDGPNDVDFAFTPDAARETGGRLIDAAASAESQIIVTDGADEQAIDEPFAD</sequence>
<name>A0ABP7RDB4_9SPHN</name>
<gene>
    <name evidence="1" type="ORF">GCM10022211_00600</name>
</gene>
<accession>A0ABP7RDB4</accession>
<reference evidence="2" key="1">
    <citation type="journal article" date="2019" name="Int. J. Syst. Evol. Microbiol.">
        <title>The Global Catalogue of Microorganisms (GCM) 10K type strain sequencing project: providing services to taxonomists for standard genome sequencing and annotation.</title>
        <authorList>
            <consortium name="The Broad Institute Genomics Platform"/>
            <consortium name="The Broad Institute Genome Sequencing Center for Infectious Disease"/>
            <person name="Wu L."/>
            <person name="Ma J."/>
        </authorList>
    </citation>
    <scope>NUCLEOTIDE SEQUENCE [LARGE SCALE GENOMIC DNA]</scope>
    <source>
        <strain evidence="2">JCM 16603</strain>
    </source>
</reference>
<protein>
    <submittedName>
        <fullName evidence="1">Uncharacterized protein</fullName>
    </submittedName>
</protein>
<evidence type="ECO:0000313" key="1">
    <source>
        <dbReference type="EMBL" id="GAA3995851.1"/>
    </source>
</evidence>
<proteinExistence type="predicted"/>
<dbReference type="EMBL" id="BAAAZD010000001">
    <property type="protein sequence ID" value="GAA3995851.1"/>
    <property type="molecule type" value="Genomic_DNA"/>
</dbReference>
<dbReference type="PROSITE" id="PS51257">
    <property type="entry name" value="PROKAR_LIPOPROTEIN"/>
    <property type="match status" value="1"/>
</dbReference>
<keyword evidence="2" id="KW-1185">Reference proteome</keyword>